<evidence type="ECO:0000313" key="4">
    <source>
        <dbReference type="Proteomes" id="UP000078486"/>
    </source>
</evidence>
<proteinExistence type="predicted"/>
<evidence type="ECO:0000313" key="3">
    <source>
        <dbReference type="EMBL" id="OAM91397.1"/>
    </source>
</evidence>
<protein>
    <submittedName>
        <fullName evidence="3">Uncharacterized protein</fullName>
    </submittedName>
</protein>
<dbReference type="OrthoDB" id="193890at2"/>
<feature type="coiled-coil region" evidence="1">
    <location>
        <begin position="38"/>
        <end position="92"/>
    </location>
</feature>
<name>A0A178IPY8_9BACT</name>
<organism evidence="3 4">
    <name type="scientific">Termitidicoccus mucosus</name>
    <dbReference type="NCBI Taxonomy" id="1184151"/>
    <lineage>
        <taxon>Bacteria</taxon>
        <taxon>Pseudomonadati</taxon>
        <taxon>Verrucomicrobiota</taxon>
        <taxon>Opitutia</taxon>
        <taxon>Opitutales</taxon>
        <taxon>Opitutaceae</taxon>
        <taxon>Termitidicoccus</taxon>
    </lineage>
</organism>
<reference evidence="3 4" key="1">
    <citation type="submission" date="2016-01" db="EMBL/GenBank/DDBJ databases">
        <title>High potential of lignocellulose degradation of a new Verrucomicrobia species.</title>
        <authorList>
            <person name="Wang Y."/>
            <person name="Shi Y."/>
            <person name="Qiu Z."/>
            <person name="Liu S."/>
            <person name="Yang H."/>
        </authorList>
    </citation>
    <scope>NUCLEOTIDE SEQUENCE [LARGE SCALE GENOMIC DNA]</scope>
    <source>
        <strain evidence="3 4">TSB47</strain>
    </source>
</reference>
<keyword evidence="1" id="KW-0175">Coiled coil</keyword>
<feature type="region of interest" description="Disordered" evidence="2">
    <location>
        <begin position="116"/>
        <end position="137"/>
    </location>
</feature>
<keyword evidence="4" id="KW-1185">Reference proteome</keyword>
<dbReference type="RefSeq" id="WP_068768836.1">
    <property type="nucleotide sequence ID" value="NZ_CP109796.1"/>
</dbReference>
<accession>A0A178IPY8</accession>
<evidence type="ECO:0000256" key="1">
    <source>
        <dbReference type="SAM" id="Coils"/>
    </source>
</evidence>
<sequence>MKKTNTNAFVSQMLVYSLLLIGLAGAGGVTAVWQRQAIAATANRIKQVEQQVVEADRRQAEVTAAVAAEQTLDALNRRNQQWTLGLAQVQERQIVRVDELPERRLAAKRNAEILAGRDGPAPDFNRNNSRSAATPAAQPVRYVLGGAR</sequence>
<dbReference type="Proteomes" id="UP000078486">
    <property type="component" value="Unassembled WGS sequence"/>
</dbReference>
<dbReference type="EMBL" id="LRRQ01000028">
    <property type="protein sequence ID" value="OAM91397.1"/>
    <property type="molecule type" value="Genomic_DNA"/>
</dbReference>
<dbReference type="STRING" id="1184151.AW736_03285"/>
<dbReference type="AlphaFoldDB" id="A0A178IPY8"/>
<comment type="caution">
    <text evidence="3">The sequence shown here is derived from an EMBL/GenBank/DDBJ whole genome shotgun (WGS) entry which is preliminary data.</text>
</comment>
<gene>
    <name evidence="3" type="ORF">AW736_03285</name>
</gene>
<evidence type="ECO:0000256" key="2">
    <source>
        <dbReference type="SAM" id="MobiDB-lite"/>
    </source>
</evidence>